<evidence type="ECO:0000313" key="2">
    <source>
        <dbReference type="Proteomes" id="UP000230052"/>
    </source>
</evidence>
<gene>
    <name evidence="1" type="ORF">COS99_06340</name>
</gene>
<proteinExistence type="predicted"/>
<sequence length="192" mass="22106">MKTIVWDVDDVLNDFMRRWFEDSWLPSHPGCKLRYADIAENPPHRLLGVSEKDYLDSLDKFRLSEAAVKMLPAPQVVEWFKANGGNFRHIALTARPIGAIPPVSEWVFRHFGIWIRTFHFVPSLRPGQQIPEYDHNKCDYLRWLGKVDVLVDDNEKNIDEAGSLGIAGVLIKRPWNKSNSSIDEALSLLNRI</sequence>
<dbReference type="Proteomes" id="UP000230052">
    <property type="component" value="Unassembled WGS sequence"/>
</dbReference>
<dbReference type="InterPro" id="IPR036412">
    <property type="entry name" value="HAD-like_sf"/>
</dbReference>
<organism evidence="1 2">
    <name type="scientific">Candidatus Aquitaenariimonas noxiae</name>
    <dbReference type="NCBI Taxonomy" id="1974741"/>
    <lineage>
        <taxon>Bacteria</taxon>
        <taxon>Pseudomonadati</taxon>
        <taxon>Candidatus Omnitrophota</taxon>
        <taxon>Candidatus Aquitaenariimonas</taxon>
    </lineage>
</organism>
<evidence type="ECO:0000313" key="1">
    <source>
        <dbReference type="EMBL" id="PIU41259.1"/>
    </source>
</evidence>
<reference evidence="1 2" key="1">
    <citation type="submission" date="2017-09" db="EMBL/GenBank/DDBJ databases">
        <title>Depth-based differentiation of microbial function through sediment-hosted aquifers and enrichment of novel symbionts in the deep terrestrial subsurface.</title>
        <authorList>
            <person name="Probst A.J."/>
            <person name="Ladd B."/>
            <person name="Jarett J.K."/>
            <person name="Geller-Mcgrath D.E."/>
            <person name="Sieber C.M."/>
            <person name="Emerson J.B."/>
            <person name="Anantharaman K."/>
            <person name="Thomas B.C."/>
            <person name="Malmstrom R."/>
            <person name="Stieglmeier M."/>
            <person name="Klingl A."/>
            <person name="Woyke T."/>
            <person name="Ryan C.M."/>
            <person name="Banfield J.F."/>
        </authorList>
    </citation>
    <scope>NUCLEOTIDE SEQUENCE [LARGE SCALE GENOMIC DNA]</scope>
    <source>
        <strain evidence="1">CG07_land_8_20_14_0_80_42_15</strain>
    </source>
</reference>
<name>A0A2J0KTZ7_9BACT</name>
<dbReference type="EMBL" id="PEWV01000063">
    <property type="protein sequence ID" value="PIU41259.1"/>
    <property type="molecule type" value="Genomic_DNA"/>
</dbReference>
<comment type="caution">
    <text evidence="1">The sequence shown here is derived from an EMBL/GenBank/DDBJ whole genome shotgun (WGS) entry which is preliminary data.</text>
</comment>
<protein>
    <recommendedName>
        <fullName evidence="3">Magnesium-dependent phosphatase-1</fullName>
    </recommendedName>
</protein>
<accession>A0A2J0KTZ7</accession>
<dbReference type="SUPFAM" id="SSF56784">
    <property type="entry name" value="HAD-like"/>
    <property type="match status" value="1"/>
</dbReference>
<dbReference type="AlphaFoldDB" id="A0A2J0KTZ7"/>
<dbReference type="InterPro" id="IPR023214">
    <property type="entry name" value="HAD_sf"/>
</dbReference>
<evidence type="ECO:0008006" key="3">
    <source>
        <dbReference type="Google" id="ProtNLM"/>
    </source>
</evidence>
<dbReference type="Gene3D" id="3.40.50.1000">
    <property type="entry name" value="HAD superfamily/HAD-like"/>
    <property type="match status" value="1"/>
</dbReference>